<accession>A0A926Y0X4</accession>
<dbReference type="Pfam" id="PF00326">
    <property type="entry name" value="Peptidase_S9"/>
    <property type="match status" value="1"/>
</dbReference>
<proteinExistence type="predicted"/>
<evidence type="ECO:0000259" key="3">
    <source>
        <dbReference type="Pfam" id="PF00326"/>
    </source>
</evidence>
<dbReference type="PANTHER" id="PTHR11731:SF193">
    <property type="entry name" value="DIPEPTIDYL PEPTIDASE 9"/>
    <property type="match status" value="1"/>
</dbReference>
<keyword evidence="5" id="KW-1185">Reference proteome</keyword>
<keyword evidence="2" id="KW-0732">Signal</keyword>
<dbReference type="GO" id="GO:0008239">
    <property type="term" value="F:dipeptidyl-peptidase activity"/>
    <property type="evidence" value="ECO:0007669"/>
    <property type="project" value="TreeGrafter"/>
</dbReference>
<reference evidence="4" key="1">
    <citation type="submission" date="2020-09" db="EMBL/GenBank/DDBJ databases">
        <authorList>
            <person name="Kim M.K."/>
        </authorList>
    </citation>
    <scope>NUCLEOTIDE SEQUENCE</scope>
    <source>
        <strain evidence="4">BT702</strain>
    </source>
</reference>
<protein>
    <submittedName>
        <fullName evidence="4">S9 family peptidase</fullName>
    </submittedName>
</protein>
<feature type="chain" id="PRO_5037687640" evidence="2">
    <location>
        <begin position="20"/>
        <end position="1005"/>
    </location>
</feature>
<dbReference type="InterPro" id="IPR050278">
    <property type="entry name" value="Serine_Prot_S9B/DPPIV"/>
</dbReference>
<feature type="region of interest" description="Disordered" evidence="1">
    <location>
        <begin position="157"/>
        <end position="186"/>
    </location>
</feature>
<evidence type="ECO:0000313" key="5">
    <source>
        <dbReference type="Proteomes" id="UP000598820"/>
    </source>
</evidence>
<dbReference type="Gene3D" id="3.40.50.1820">
    <property type="entry name" value="alpha/beta hydrolase"/>
    <property type="match status" value="1"/>
</dbReference>
<feature type="domain" description="Peptidase S9 prolyl oligopeptidase catalytic" evidence="3">
    <location>
        <begin position="787"/>
        <end position="966"/>
    </location>
</feature>
<dbReference type="GO" id="GO:0006508">
    <property type="term" value="P:proteolysis"/>
    <property type="evidence" value="ECO:0007669"/>
    <property type="project" value="InterPro"/>
</dbReference>
<comment type="caution">
    <text evidence="4">The sequence shown here is derived from an EMBL/GenBank/DDBJ whole genome shotgun (WGS) entry which is preliminary data.</text>
</comment>
<sequence>MNRFHQLFLFLLASTPLLAQVQKRPLTAADYDRWQSVRAEKLSDDGRWIAYQIDLQDGDGRLEVASNENNSSTPRYVFPRGYMAQFTPDSKYLIMRLKVPVADVRKAKLKKKKSDEMPKDSLLALNLATGKSTKLPNVKSFVFGKESGSWLAVLQERKDESGKPVPRSAVQTQKDTLPVSPPVSTTNVATRKGVTKKPKGDDLTLLNLADGTRKTVRYVSNVAMSSNGQKLFYSKESANDTLKTGDNAVPGVFLFNTTTGQTMLVDTSSKRKIYKGLAIDKTGQQLAWMASADSAGSDVKLFSLYYKNLMPTAPAKKGKQTKTPVAEAPFNVIADTSTAGLPKGWSVNEYREPKFADDGKRLYFATSPIPPKPTKDTLTPDDEKVKMDIWTWTDSRLQPMQQRRLKEEKERGFLAIYDPSLGKVIPLASREVPTVTFDEKTNSRYLLGLSDLPYQVQASWDPGHTDLYLVDTQSGEKKRIANDIMASQPKLSPGGKYAYWFDERDSLWRAWSIADGKRIDLTRGLPSKFFDEEHDTPNLPGSYGSAGWTTGDRYVWLYDRYDIWQIDPTGREKPVTVTAGWGRKNNVRLRRAELSEDESSFRFAPEKAIDPKDEVFLTGIWESDKTTGILKSKNGLTASEPAVLTRSNHRYFGLSKAKNAPTLTYYRGNFQEPINLFKTDTTLAKPVQLTHTNPQQDSIRWGSVELVKWTGTNGIKLEGLLFKPEGFDRDGGPAKKKYPMLTYFYERNAETLNDYRAPSPSRSTINISYCVSNGYLVFIPDIVYTTGQPGPNAYDCIVPGVLSLLDKGFVDRDRLGIQGQSWGGYQTAYIITRTNLFRAAEAGAPVANMTSAYGGIRWETGISRAFQYEKTQSRIGGTLWEKPMNYIENSPLFFANRIQTPLMMTHNDADGAVPWYQGIELFSALRRLNKPVWMLVYNGEGHNLTQRHNAKDLSIRLYQYFDYYLKDAPMPVWMKEGRSAVEKDRGEMKYGLSVEPQHISSSGSN</sequence>
<feature type="signal peptide" evidence="2">
    <location>
        <begin position="1"/>
        <end position="19"/>
    </location>
</feature>
<dbReference type="EMBL" id="JACWZY010000011">
    <property type="protein sequence ID" value="MBD2701897.1"/>
    <property type="molecule type" value="Genomic_DNA"/>
</dbReference>
<dbReference type="AlphaFoldDB" id="A0A926Y0X4"/>
<gene>
    <name evidence="4" type="ORF">IC229_14710</name>
</gene>
<organism evidence="4 5">
    <name type="scientific">Spirosoma profusum</name>
    <dbReference type="NCBI Taxonomy" id="2771354"/>
    <lineage>
        <taxon>Bacteria</taxon>
        <taxon>Pseudomonadati</taxon>
        <taxon>Bacteroidota</taxon>
        <taxon>Cytophagia</taxon>
        <taxon>Cytophagales</taxon>
        <taxon>Cytophagaceae</taxon>
        <taxon>Spirosoma</taxon>
    </lineage>
</organism>
<dbReference type="PANTHER" id="PTHR11731">
    <property type="entry name" value="PROTEASE FAMILY S9B,C DIPEPTIDYL-PEPTIDASE IV-RELATED"/>
    <property type="match status" value="1"/>
</dbReference>
<evidence type="ECO:0000256" key="2">
    <source>
        <dbReference type="SAM" id="SignalP"/>
    </source>
</evidence>
<evidence type="ECO:0000313" key="4">
    <source>
        <dbReference type="EMBL" id="MBD2701897.1"/>
    </source>
</evidence>
<dbReference type="GO" id="GO:0008236">
    <property type="term" value="F:serine-type peptidase activity"/>
    <property type="evidence" value="ECO:0007669"/>
    <property type="project" value="InterPro"/>
</dbReference>
<dbReference type="InterPro" id="IPR029058">
    <property type="entry name" value="AB_hydrolase_fold"/>
</dbReference>
<dbReference type="SUPFAM" id="SSF53474">
    <property type="entry name" value="alpha/beta-Hydrolases"/>
    <property type="match status" value="1"/>
</dbReference>
<dbReference type="RefSeq" id="WP_190887751.1">
    <property type="nucleotide sequence ID" value="NZ_JACWZY010000011.1"/>
</dbReference>
<dbReference type="Proteomes" id="UP000598820">
    <property type="component" value="Unassembled WGS sequence"/>
</dbReference>
<evidence type="ECO:0000256" key="1">
    <source>
        <dbReference type="SAM" id="MobiDB-lite"/>
    </source>
</evidence>
<dbReference type="SUPFAM" id="SSF82171">
    <property type="entry name" value="DPP6 N-terminal domain-like"/>
    <property type="match status" value="1"/>
</dbReference>
<dbReference type="InterPro" id="IPR001375">
    <property type="entry name" value="Peptidase_S9_cat"/>
</dbReference>
<name>A0A926Y0X4_9BACT</name>